<proteinExistence type="predicted"/>
<dbReference type="HOGENOM" id="CLU_3121199_0_0_10"/>
<accession>E0NR13</accession>
<dbReference type="AlphaFoldDB" id="E0NR13"/>
<gene>
    <name evidence="1" type="ORF">HMPREF0658_0614</name>
</gene>
<comment type="caution">
    <text evidence="1">The sequence shown here is derived from an EMBL/GenBank/DDBJ whole genome shotgun (WGS) entry which is preliminary data.</text>
</comment>
<dbReference type="STRING" id="862515.HMPREF0658_0614"/>
<name>E0NR13_9BACT</name>
<reference evidence="1" key="1">
    <citation type="submission" date="2010-07" db="EMBL/GenBank/DDBJ databases">
        <authorList>
            <person name="Muzny D."/>
            <person name="Qin X."/>
            <person name="Deng J."/>
            <person name="Jiang H."/>
            <person name="Liu Y."/>
            <person name="Qu J."/>
            <person name="Song X.-Z."/>
            <person name="Zhang L."/>
            <person name="Thornton R."/>
            <person name="Coyle M."/>
            <person name="Francisco L."/>
            <person name="Jackson L."/>
            <person name="Javaid M."/>
            <person name="Korchina V."/>
            <person name="Kovar C."/>
            <person name="Mata R."/>
            <person name="Mathew T."/>
            <person name="Ngo R."/>
            <person name="Nguyen L."/>
            <person name="Nguyen N."/>
            <person name="Okwuonu G."/>
            <person name="Ongeri F."/>
            <person name="Pham C."/>
            <person name="Simmons D."/>
            <person name="Wilczek-Boney K."/>
            <person name="Hale W."/>
            <person name="Jakkamsetti A."/>
            <person name="Pham P."/>
            <person name="Ruth R."/>
            <person name="San Lucas F."/>
            <person name="Warren J."/>
            <person name="Zhang J."/>
            <person name="Zhao Z."/>
            <person name="Zhou C."/>
            <person name="Zhu D."/>
            <person name="Lee S."/>
            <person name="Bess C."/>
            <person name="Blankenburg K."/>
            <person name="Forbes L."/>
            <person name="Fu Q."/>
            <person name="Gubbala S."/>
            <person name="Hirani K."/>
            <person name="Jayaseelan J.C."/>
            <person name="Lara F."/>
            <person name="Munidasa M."/>
            <person name="Palculict T."/>
            <person name="Patil S."/>
            <person name="Pu L.-L."/>
            <person name="Saada N."/>
            <person name="Tang L."/>
            <person name="Weissenberger G."/>
            <person name="Zhu Y."/>
            <person name="Hemphill L."/>
            <person name="Shang Y."/>
            <person name="Youmans B."/>
            <person name="Ayvaz T."/>
            <person name="Ross M."/>
            <person name="Santibanez J."/>
            <person name="Aqrawi P."/>
            <person name="Gross S."/>
            <person name="Joshi V."/>
            <person name="Fowler G."/>
            <person name="Nazareth L."/>
            <person name="Reid J."/>
            <person name="Worley K."/>
            <person name="Petrosino J."/>
            <person name="Highlander S."/>
            <person name="Gibbs R."/>
        </authorList>
    </citation>
    <scope>NUCLEOTIDE SEQUENCE [LARGE SCALE GENOMIC DNA]</scope>
    <source>
        <strain evidence="1">DSM 16973</strain>
    </source>
</reference>
<dbReference type="EMBL" id="AEEI01000021">
    <property type="protein sequence ID" value="EFM02533.1"/>
    <property type="molecule type" value="Genomic_DNA"/>
</dbReference>
<dbReference type="Proteomes" id="UP000004394">
    <property type="component" value="Unassembled WGS sequence"/>
</dbReference>
<keyword evidence="2" id="KW-1185">Reference proteome</keyword>
<evidence type="ECO:0000313" key="1">
    <source>
        <dbReference type="EMBL" id="EFM02533.1"/>
    </source>
</evidence>
<protein>
    <submittedName>
        <fullName evidence="1">Uncharacterized protein</fullName>
    </submittedName>
</protein>
<organism evidence="1 2">
    <name type="scientific">Hoylesella marshii DSM 16973 = JCM 13450</name>
    <dbReference type="NCBI Taxonomy" id="862515"/>
    <lineage>
        <taxon>Bacteria</taxon>
        <taxon>Pseudomonadati</taxon>
        <taxon>Bacteroidota</taxon>
        <taxon>Bacteroidia</taxon>
        <taxon>Bacteroidales</taxon>
        <taxon>Prevotellaceae</taxon>
        <taxon>Hoylesella</taxon>
    </lineage>
</organism>
<sequence length="50" mass="6167">MNDVGYELQSRTFEHQILKNHHKNGVKSYKRKLSFFLPCYFYDEKNQVRE</sequence>
<evidence type="ECO:0000313" key="2">
    <source>
        <dbReference type="Proteomes" id="UP000004394"/>
    </source>
</evidence>
<dbReference type="BioCyc" id="PMAR862515-HMP:GMOO-627-MONOMER"/>